<keyword evidence="4" id="KW-1185">Reference proteome</keyword>
<comment type="caution">
    <text evidence="3">The sequence shown here is derived from an EMBL/GenBank/DDBJ whole genome shotgun (WGS) entry which is preliminary data.</text>
</comment>
<dbReference type="InterPro" id="IPR046291">
    <property type="entry name" value="DUF6328"/>
</dbReference>
<dbReference type="Proteomes" id="UP000288547">
    <property type="component" value="Unassembled WGS sequence"/>
</dbReference>
<evidence type="ECO:0000256" key="1">
    <source>
        <dbReference type="SAM" id="MobiDB-lite"/>
    </source>
</evidence>
<organism evidence="3 4">
    <name type="scientific">Labedella phragmitis</name>
    <dbReference type="NCBI Taxonomy" id="2498849"/>
    <lineage>
        <taxon>Bacteria</taxon>
        <taxon>Bacillati</taxon>
        <taxon>Actinomycetota</taxon>
        <taxon>Actinomycetes</taxon>
        <taxon>Micrococcales</taxon>
        <taxon>Microbacteriaceae</taxon>
        <taxon>Labedella</taxon>
    </lineage>
</organism>
<feature type="region of interest" description="Disordered" evidence="1">
    <location>
        <begin position="1"/>
        <end position="24"/>
    </location>
</feature>
<dbReference type="AlphaFoldDB" id="A0A3S3ZRH4"/>
<keyword evidence="2" id="KW-0812">Transmembrane</keyword>
<sequence length="175" mass="18950">MNSSSERTTGDGPDVRPDGRDESANERLDRHWNEILQELRVAQTGTQILTGFLLALAFQPTFKDLDTLQTTVYLVLVSLAALATVSGLAPVSSHRILFGRLMKEKVVGYGDVLLRVTLAMISLLLTGVVFFLFDVVVSRRAAIVAGAVVVAVVVSLWLVAPIVLRSRSDGDGTRT</sequence>
<feature type="transmembrane region" description="Helical" evidence="2">
    <location>
        <begin position="70"/>
        <end position="91"/>
    </location>
</feature>
<dbReference type="EMBL" id="RZNB01000002">
    <property type="protein sequence ID" value="RWZ51995.1"/>
    <property type="molecule type" value="Genomic_DNA"/>
</dbReference>
<feature type="compositionally biased region" description="Basic and acidic residues" evidence="1">
    <location>
        <begin position="13"/>
        <end position="24"/>
    </location>
</feature>
<accession>A0A3S3ZRH4</accession>
<keyword evidence="2" id="KW-1133">Transmembrane helix</keyword>
<evidence type="ECO:0000313" key="4">
    <source>
        <dbReference type="Proteomes" id="UP000288547"/>
    </source>
</evidence>
<reference evidence="3 4" key="1">
    <citation type="submission" date="2018-12" db="EMBL/GenBank/DDBJ databases">
        <authorList>
            <person name="Li F."/>
        </authorList>
    </citation>
    <scope>NUCLEOTIDE SEQUENCE [LARGE SCALE GENOMIC DNA]</scope>
    <source>
        <strain evidence="3 4">11W25H-1</strain>
    </source>
</reference>
<feature type="transmembrane region" description="Helical" evidence="2">
    <location>
        <begin position="142"/>
        <end position="164"/>
    </location>
</feature>
<protein>
    <submittedName>
        <fullName evidence="3">Sodium:proton antiporter</fullName>
    </submittedName>
</protein>
<feature type="transmembrane region" description="Helical" evidence="2">
    <location>
        <begin position="112"/>
        <end position="136"/>
    </location>
</feature>
<evidence type="ECO:0000256" key="2">
    <source>
        <dbReference type="SAM" id="Phobius"/>
    </source>
</evidence>
<evidence type="ECO:0000313" key="3">
    <source>
        <dbReference type="EMBL" id="RWZ51995.1"/>
    </source>
</evidence>
<name>A0A3S3ZRH4_9MICO</name>
<keyword evidence="2" id="KW-0472">Membrane</keyword>
<proteinExistence type="predicted"/>
<dbReference type="OrthoDB" id="3625784at2"/>
<dbReference type="Pfam" id="PF19853">
    <property type="entry name" value="DUF6328"/>
    <property type="match status" value="1"/>
</dbReference>
<gene>
    <name evidence="3" type="ORF">ELQ90_07965</name>
</gene>
<dbReference type="RefSeq" id="WP_128494706.1">
    <property type="nucleotide sequence ID" value="NZ_RZNB01000002.1"/>
</dbReference>